<organism evidence="8 9">
    <name type="scientific">Hucho hucho</name>
    <name type="common">huchen</name>
    <dbReference type="NCBI Taxonomy" id="62062"/>
    <lineage>
        <taxon>Eukaryota</taxon>
        <taxon>Metazoa</taxon>
        <taxon>Chordata</taxon>
        <taxon>Craniata</taxon>
        <taxon>Vertebrata</taxon>
        <taxon>Euteleostomi</taxon>
        <taxon>Actinopterygii</taxon>
        <taxon>Neopterygii</taxon>
        <taxon>Teleostei</taxon>
        <taxon>Protacanthopterygii</taxon>
        <taxon>Salmoniformes</taxon>
        <taxon>Salmonidae</taxon>
        <taxon>Salmoninae</taxon>
        <taxon>Hucho</taxon>
    </lineage>
</organism>
<evidence type="ECO:0000256" key="1">
    <source>
        <dbReference type="ARBA" id="ARBA00004496"/>
    </source>
</evidence>
<keyword evidence="9" id="KW-1185">Reference proteome</keyword>
<accession>A0A4W5JZA6</accession>
<evidence type="ECO:0000313" key="9">
    <source>
        <dbReference type="Proteomes" id="UP000314982"/>
    </source>
</evidence>
<dbReference type="InterPro" id="IPR018177">
    <property type="entry name" value="L-lactate_DH_AS"/>
</dbReference>
<proteinExistence type="inferred from homology"/>
<evidence type="ECO:0000313" key="8">
    <source>
        <dbReference type="Ensembl" id="ENSHHUP00000009007.1"/>
    </source>
</evidence>
<dbReference type="Gene3D" id="3.90.110.10">
    <property type="entry name" value="Lactate dehydrogenase/glycoside hydrolase, family 4, C-terminal"/>
    <property type="match status" value="1"/>
</dbReference>
<comment type="subcellular location">
    <subcellularLocation>
        <location evidence="1">Cytoplasm</location>
    </subcellularLocation>
</comment>
<dbReference type="SUPFAM" id="SSF56327">
    <property type="entry name" value="LDH C-terminal domain-like"/>
    <property type="match status" value="1"/>
</dbReference>
<evidence type="ECO:0000256" key="4">
    <source>
        <dbReference type="ARBA" id="ARBA00012967"/>
    </source>
</evidence>
<dbReference type="STRING" id="62062.ENSHHUP00000009007"/>
<dbReference type="PANTHER" id="PTHR43128:SF2">
    <property type="entry name" value="L-LACTATE DEHYDROGENASE B CHAIN"/>
    <property type="match status" value="1"/>
</dbReference>
<dbReference type="AlphaFoldDB" id="A0A4W5JZA6"/>
<dbReference type="GeneTree" id="ENSGT00940000164122"/>
<dbReference type="UniPathway" id="UPA00554">
    <property type="reaction ID" value="UER00611"/>
</dbReference>
<dbReference type="PANTHER" id="PTHR43128">
    <property type="entry name" value="L-2-HYDROXYCARBOXYLATE DEHYDROGENASE (NAD(P)(+))"/>
    <property type="match status" value="1"/>
</dbReference>
<evidence type="ECO:0000256" key="3">
    <source>
        <dbReference type="ARBA" id="ARBA00006054"/>
    </source>
</evidence>
<reference evidence="8" key="2">
    <citation type="submission" date="2025-08" db="UniProtKB">
        <authorList>
            <consortium name="Ensembl"/>
        </authorList>
    </citation>
    <scope>IDENTIFICATION</scope>
</reference>
<reference evidence="9" key="1">
    <citation type="submission" date="2018-06" db="EMBL/GenBank/DDBJ databases">
        <title>Genome assembly of Danube salmon.</title>
        <authorList>
            <person name="Macqueen D.J."/>
            <person name="Gundappa M.K."/>
        </authorList>
    </citation>
    <scope>NUCLEOTIDE SEQUENCE [LARGE SCALE GENOMIC DNA]</scope>
</reference>
<dbReference type="InterPro" id="IPR036291">
    <property type="entry name" value="NAD(P)-bd_dom_sf"/>
</dbReference>
<protein>
    <recommendedName>
        <fullName evidence="4">L-lactate dehydrogenase</fullName>
        <ecNumber evidence="4">1.1.1.27</ecNumber>
    </recommendedName>
</protein>
<dbReference type="Gene3D" id="3.40.50.720">
    <property type="entry name" value="NAD(P)-binding Rossmann-like Domain"/>
    <property type="match status" value="1"/>
</dbReference>
<evidence type="ECO:0000256" key="6">
    <source>
        <dbReference type="ARBA" id="ARBA00023002"/>
    </source>
</evidence>
<name>A0A4W5JZA6_9TELE</name>
<comment type="similarity">
    <text evidence="3">Belongs to the LDH/MDH superfamily. LDH family.</text>
</comment>
<evidence type="ECO:0000256" key="7">
    <source>
        <dbReference type="ARBA" id="ARBA00023027"/>
    </source>
</evidence>
<dbReference type="GO" id="GO:0006089">
    <property type="term" value="P:lactate metabolic process"/>
    <property type="evidence" value="ECO:0007669"/>
    <property type="project" value="TreeGrafter"/>
</dbReference>
<evidence type="ECO:0000256" key="5">
    <source>
        <dbReference type="ARBA" id="ARBA00022490"/>
    </source>
</evidence>
<dbReference type="EC" id="1.1.1.27" evidence="4"/>
<evidence type="ECO:0000256" key="2">
    <source>
        <dbReference type="ARBA" id="ARBA00004843"/>
    </source>
</evidence>
<keyword evidence="7" id="KW-0520">NAD</keyword>
<keyword evidence="5" id="KW-0963">Cytoplasm</keyword>
<dbReference type="Ensembl" id="ENSHHUT00000009278.1">
    <property type="protein sequence ID" value="ENSHHUP00000009007.1"/>
    <property type="gene ID" value="ENSHHUG00000005215.1"/>
</dbReference>
<dbReference type="Proteomes" id="UP000314982">
    <property type="component" value="Unassembled WGS sequence"/>
</dbReference>
<comment type="pathway">
    <text evidence="2">Fermentation; pyruvate fermentation to lactate; (S)-lactate from pyruvate: step 1/1.</text>
</comment>
<dbReference type="InterPro" id="IPR015955">
    <property type="entry name" value="Lactate_DH/Glyco_Ohase_4_C"/>
</dbReference>
<dbReference type="SUPFAM" id="SSF51735">
    <property type="entry name" value="NAD(P)-binding Rossmann-fold domains"/>
    <property type="match status" value="1"/>
</dbReference>
<dbReference type="GO" id="GO:0004459">
    <property type="term" value="F:L-lactate dehydrogenase (NAD+) activity"/>
    <property type="evidence" value="ECO:0007669"/>
    <property type="project" value="UniProtKB-EC"/>
</dbReference>
<reference evidence="8" key="3">
    <citation type="submission" date="2025-09" db="UniProtKB">
        <authorList>
            <consortium name="Ensembl"/>
        </authorList>
    </citation>
    <scope>IDENTIFICATION</scope>
</reference>
<dbReference type="PROSITE" id="PS00064">
    <property type="entry name" value="L_LDH"/>
    <property type="match status" value="1"/>
</dbReference>
<sequence>QMPCLLSERNHISPRPGGGNTKVTILGVGNVSMACSLNYSDTANSKLCVITAGVRQRKGESCLDLVQRNHSPDTIFPSNSLHHNRVSGTNLDSIHPSSVHGHIIGEHGDSSGETLPCIRSKTASQSIHTKICITRELEAGQDSEGWADVNVAYEVIRLKGHTPWVIGLSVSSLAQVILKNFSTIHPVSTLVKVGRSAKICVFVCVRFLGHVWNRGGVLTQPLRETEVQRLQERAWFLGQTNSELSL</sequence>
<dbReference type="GO" id="GO:0005737">
    <property type="term" value="C:cytoplasm"/>
    <property type="evidence" value="ECO:0007669"/>
    <property type="project" value="UniProtKB-SubCell"/>
</dbReference>
<keyword evidence="6" id="KW-0560">Oxidoreductase</keyword>